<dbReference type="GO" id="GO:0008121">
    <property type="term" value="F:quinol-cytochrome-c reductase activity"/>
    <property type="evidence" value="ECO:0007669"/>
    <property type="project" value="UniProtKB-EC"/>
</dbReference>
<evidence type="ECO:0000256" key="18">
    <source>
        <dbReference type="SAM" id="MobiDB-lite"/>
    </source>
</evidence>
<evidence type="ECO:0000256" key="14">
    <source>
        <dbReference type="ARBA" id="ARBA00023004"/>
    </source>
</evidence>
<feature type="compositionally biased region" description="Low complexity" evidence="18">
    <location>
        <begin position="572"/>
        <end position="582"/>
    </location>
</feature>
<dbReference type="EC" id="7.1.1.8" evidence="3"/>
<feature type="transmembrane region" description="Helical" evidence="19">
    <location>
        <begin position="335"/>
        <end position="356"/>
    </location>
</feature>
<feature type="transmembrane region" description="Helical" evidence="19">
    <location>
        <begin position="267"/>
        <end position="287"/>
    </location>
</feature>
<evidence type="ECO:0000256" key="12">
    <source>
        <dbReference type="ARBA" id="ARBA00022982"/>
    </source>
</evidence>
<evidence type="ECO:0000256" key="15">
    <source>
        <dbReference type="ARBA" id="ARBA00023136"/>
    </source>
</evidence>
<dbReference type="FunFam" id="1.20.810.10:FF:000007">
    <property type="entry name" value="Ubiquinol-cytochrome C reductase B subunit"/>
    <property type="match status" value="1"/>
</dbReference>
<dbReference type="GO" id="GO:0046872">
    <property type="term" value="F:metal ion binding"/>
    <property type="evidence" value="ECO:0007669"/>
    <property type="project" value="UniProtKB-KW"/>
</dbReference>
<evidence type="ECO:0000256" key="4">
    <source>
        <dbReference type="ARBA" id="ARBA00016116"/>
    </source>
</evidence>
<name>A0A7W3JA57_9MICO</name>
<evidence type="ECO:0000256" key="17">
    <source>
        <dbReference type="ARBA" id="ARBA00029568"/>
    </source>
</evidence>
<keyword evidence="9 19" id="KW-0812">Transmembrane</keyword>
<evidence type="ECO:0000259" key="20">
    <source>
        <dbReference type="PROSITE" id="PS51002"/>
    </source>
</evidence>
<keyword evidence="5" id="KW-0813">Transport</keyword>
<gene>
    <name evidence="22" type="ORF">FHX71_003028</name>
</gene>
<evidence type="ECO:0000256" key="5">
    <source>
        <dbReference type="ARBA" id="ARBA00022448"/>
    </source>
</evidence>
<dbReference type="AlphaFoldDB" id="A0A7W3JA57"/>
<evidence type="ECO:0000256" key="1">
    <source>
        <dbReference type="ARBA" id="ARBA00001971"/>
    </source>
</evidence>
<dbReference type="GO" id="GO:0016491">
    <property type="term" value="F:oxidoreductase activity"/>
    <property type="evidence" value="ECO:0007669"/>
    <property type="project" value="InterPro"/>
</dbReference>
<feature type="transmembrane region" description="Helical" evidence="19">
    <location>
        <begin position="402"/>
        <end position="432"/>
    </location>
</feature>
<dbReference type="PANTHER" id="PTHR19271">
    <property type="entry name" value="CYTOCHROME B"/>
    <property type="match status" value="1"/>
</dbReference>
<keyword evidence="23" id="KW-1185">Reference proteome</keyword>
<evidence type="ECO:0000259" key="21">
    <source>
        <dbReference type="PROSITE" id="PS51003"/>
    </source>
</evidence>
<proteinExistence type="predicted"/>
<evidence type="ECO:0000256" key="3">
    <source>
        <dbReference type="ARBA" id="ARBA00012951"/>
    </source>
</evidence>
<evidence type="ECO:0000256" key="13">
    <source>
        <dbReference type="ARBA" id="ARBA00022989"/>
    </source>
</evidence>
<evidence type="ECO:0000256" key="6">
    <source>
        <dbReference type="ARBA" id="ARBA00022475"/>
    </source>
</evidence>
<comment type="catalytic activity">
    <reaction evidence="16">
        <text>a quinol + 2 Fe(III)-[cytochrome c](out) = a quinone + 2 Fe(II)-[cytochrome c](out) + 2 H(+)(out)</text>
        <dbReference type="Rhea" id="RHEA:11484"/>
        <dbReference type="Rhea" id="RHEA-COMP:10350"/>
        <dbReference type="Rhea" id="RHEA-COMP:14399"/>
        <dbReference type="ChEBI" id="CHEBI:15378"/>
        <dbReference type="ChEBI" id="CHEBI:24646"/>
        <dbReference type="ChEBI" id="CHEBI:29033"/>
        <dbReference type="ChEBI" id="CHEBI:29034"/>
        <dbReference type="ChEBI" id="CHEBI:132124"/>
        <dbReference type="EC" id="7.1.1.8"/>
    </reaction>
</comment>
<comment type="cofactor">
    <cofactor evidence="1">
        <name>heme</name>
        <dbReference type="ChEBI" id="CHEBI:30413"/>
    </cofactor>
</comment>
<dbReference type="InterPro" id="IPR027387">
    <property type="entry name" value="Cytb/b6-like_sf"/>
</dbReference>
<evidence type="ECO:0000313" key="22">
    <source>
        <dbReference type="EMBL" id="MBA8809086.1"/>
    </source>
</evidence>
<comment type="subcellular location">
    <subcellularLocation>
        <location evidence="2">Cell membrane</location>
        <topology evidence="2">Multi-pass membrane protein</topology>
    </subcellularLocation>
</comment>
<keyword evidence="8" id="KW-0679">Respiratory chain</keyword>
<keyword evidence="13 19" id="KW-1133">Transmembrane helix</keyword>
<feature type="transmembrane region" description="Helical" evidence="19">
    <location>
        <begin position="111"/>
        <end position="132"/>
    </location>
</feature>
<evidence type="ECO:0000313" key="23">
    <source>
        <dbReference type="Proteomes" id="UP000540568"/>
    </source>
</evidence>
<keyword evidence="10" id="KW-0479">Metal-binding</keyword>
<evidence type="ECO:0000256" key="19">
    <source>
        <dbReference type="SAM" id="Phobius"/>
    </source>
</evidence>
<dbReference type="Proteomes" id="UP000540568">
    <property type="component" value="Unassembled WGS sequence"/>
</dbReference>
<reference evidence="22 23" key="1">
    <citation type="submission" date="2020-07" db="EMBL/GenBank/DDBJ databases">
        <title>Sequencing the genomes of 1000 actinobacteria strains.</title>
        <authorList>
            <person name="Klenk H.-P."/>
        </authorList>
    </citation>
    <scope>NUCLEOTIDE SEQUENCE [LARGE SCALE GENOMIC DNA]</scope>
    <source>
        <strain evidence="22 23">DSM 44121</strain>
    </source>
</reference>
<dbReference type="GO" id="GO:0005886">
    <property type="term" value="C:plasma membrane"/>
    <property type="evidence" value="ECO:0007669"/>
    <property type="project" value="UniProtKB-SubCell"/>
</dbReference>
<dbReference type="Gene3D" id="1.20.810.10">
    <property type="entry name" value="Cytochrome Bc1 Complex, Chain C"/>
    <property type="match status" value="1"/>
</dbReference>
<dbReference type="GO" id="GO:0022904">
    <property type="term" value="P:respiratory electron transport chain"/>
    <property type="evidence" value="ECO:0007669"/>
    <property type="project" value="InterPro"/>
</dbReference>
<dbReference type="InterPro" id="IPR016174">
    <property type="entry name" value="Di-haem_cyt_TM"/>
</dbReference>
<evidence type="ECO:0000256" key="11">
    <source>
        <dbReference type="ARBA" id="ARBA00022967"/>
    </source>
</evidence>
<dbReference type="InterPro" id="IPR005798">
    <property type="entry name" value="Cyt_b/b6_C"/>
</dbReference>
<dbReference type="SUPFAM" id="SSF81342">
    <property type="entry name" value="Transmembrane di-heme cytochromes"/>
    <property type="match status" value="1"/>
</dbReference>
<feature type="region of interest" description="Disordered" evidence="18">
    <location>
        <begin position="528"/>
        <end position="595"/>
    </location>
</feature>
<feature type="domain" description="Cytochrome b/b6 N-terminal region profile" evidence="20">
    <location>
        <begin position="14"/>
        <end position="241"/>
    </location>
</feature>
<keyword evidence="11" id="KW-1278">Translocase</keyword>
<feature type="compositionally biased region" description="Gly residues" evidence="18">
    <location>
        <begin position="551"/>
        <end position="571"/>
    </location>
</feature>
<feature type="transmembrane region" description="Helical" evidence="19">
    <location>
        <begin position="377"/>
        <end position="396"/>
    </location>
</feature>
<dbReference type="EMBL" id="JACGWV010000001">
    <property type="protein sequence ID" value="MBA8809086.1"/>
    <property type="molecule type" value="Genomic_DNA"/>
</dbReference>
<feature type="region of interest" description="Disordered" evidence="18">
    <location>
        <begin position="484"/>
        <end position="504"/>
    </location>
</feature>
<comment type="caution">
    <text evidence="22">The sequence shown here is derived from an EMBL/GenBank/DDBJ whole genome shotgun (WGS) entry which is preliminary data.</text>
</comment>
<feature type="domain" description="Cytochrome b/b6 C-terminal region profile" evidence="21">
    <location>
        <begin position="242"/>
        <end position="438"/>
    </location>
</feature>
<sequence>MATKQRPSTAIGKTADYLDQRTTIGALVKEFARKVFPDHWSFMLGEIALFSFVVLILSGFFLTMFFDPSMGLVHYEGQYPDTLHGELMSSAFASTVHMSFEVRGGLLMRQIHHWAALIFVASIVVHMFRVFFTGAFRKPREINWIVGLTMLILALAAGFTGYSLPDDVLSGNGLRIIDGVVLAVPVIGTELSNLVFGGAFPGDQIIPRLFTIHILVVPALLLGLIALHLFLMVLQKHTQYPGGGRTDKNVVGYPALPVYVAKMTGNFFIIFGVLALMGATMAINNVWNYGPYDPAPVSAGTQPDWYILFVDGALRLMPGPGWEWVIAGYTLPMNILIPAMIVPGILFTLLIAYPFIEARLTGDHREHHVLDRPRNRPVRTGIGVALFVAFLVLALAATNDLIATHFALSIFAITWVLRILLIVGPVFAFFVTKRVCLALQRKDRELVLHGHESGRVVRFATGEYVEVHTPLDAQEVWLRTQHTSPQPLEIQPAQDSHGVKRKGYRSDRRWQRISEFFYEDRVEPATPAEVAAAHSHGKHDELEARTPAAVGPGGAGSRAGSSAGGGGGTGTAGPRAAGPGATEPGSAGQGEDKQQ</sequence>
<dbReference type="PANTHER" id="PTHR19271:SF16">
    <property type="entry name" value="CYTOCHROME B"/>
    <property type="match status" value="1"/>
</dbReference>
<evidence type="ECO:0000256" key="8">
    <source>
        <dbReference type="ARBA" id="ARBA00022660"/>
    </source>
</evidence>
<keyword evidence="14" id="KW-0408">Iron</keyword>
<evidence type="ECO:0000256" key="7">
    <source>
        <dbReference type="ARBA" id="ARBA00022617"/>
    </source>
</evidence>
<evidence type="ECO:0000256" key="2">
    <source>
        <dbReference type="ARBA" id="ARBA00004651"/>
    </source>
</evidence>
<feature type="transmembrane region" description="Helical" evidence="19">
    <location>
        <begin position="144"/>
        <end position="164"/>
    </location>
</feature>
<evidence type="ECO:0000256" key="16">
    <source>
        <dbReference type="ARBA" id="ARBA00029351"/>
    </source>
</evidence>
<feature type="transmembrane region" description="Helical" evidence="19">
    <location>
        <begin position="42"/>
        <end position="66"/>
    </location>
</feature>
<dbReference type="RefSeq" id="WP_182617678.1">
    <property type="nucleotide sequence ID" value="NZ_BAAATF010000003.1"/>
</dbReference>
<dbReference type="InterPro" id="IPR005797">
    <property type="entry name" value="Cyt_b/b6_N"/>
</dbReference>
<dbReference type="PROSITE" id="PS51002">
    <property type="entry name" value="CYTB_NTER"/>
    <property type="match status" value="1"/>
</dbReference>
<keyword evidence="6" id="KW-1003">Cell membrane</keyword>
<dbReference type="Pfam" id="PF13631">
    <property type="entry name" value="Cytochrom_B_N_2"/>
    <property type="match status" value="1"/>
</dbReference>
<keyword evidence="12" id="KW-0249">Electron transport</keyword>
<keyword evidence="7" id="KW-0349">Heme</keyword>
<protein>
    <recommendedName>
        <fullName evidence="4">Cytochrome bc1 complex cytochrome b subunit</fullName>
        <ecNumber evidence="3">7.1.1.8</ecNumber>
    </recommendedName>
    <alternativeName>
        <fullName evidence="17">Cytochrome bc1 reductase complex subunit QcrB</fullName>
    </alternativeName>
</protein>
<dbReference type="PROSITE" id="PS51003">
    <property type="entry name" value="CYTB_CTER"/>
    <property type="match status" value="1"/>
</dbReference>
<feature type="transmembrane region" description="Helical" evidence="19">
    <location>
        <begin position="210"/>
        <end position="234"/>
    </location>
</feature>
<evidence type="ECO:0000256" key="10">
    <source>
        <dbReference type="ARBA" id="ARBA00022723"/>
    </source>
</evidence>
<organism evidence="22 23">
    <name type="scientific">Promicromonospora sukumoe</name>
    <dbReference type="NCBI Taxonomy" id="88382"/>
    <lineage>
        <taxon>Bacteria</taxon>
        <taxon>Bacillati</taxon>
        <taxon>Actinomycetota</taxon>
        <taxon>Actinomycetes</taxon>
        <taxon>Micrococcales</taxon>
        <taxon>Promicromonosporaceae</taxon>
        <taxon>Promicromonospora</taxon>
    </lineage>
</organism>
<keyword evidence="15 19" id="KW-0472">Membrane</keyword>
<accession>A0A7W3JA57</accession>
<evidence type="ECO:0000256" key="9">
    <source>
        <dbReference type="ARBA" id="ARBA00022692"/>
    </source>
</evidence>